<keyword evidence="1" id="KW-0472">Membrane</keyword>
<evidence type="ECO:0000313" key="3">
    <source>
        <dbReference type="Proteomes" id="UP001219537"/>
    </source>
</evidence>
<protein>
    <submittedName>
        <fullName evidence="2">Uncharacterized protein</fullName>
    </submittedName>
</protein>
<dbReference type="AlphaFoldDB" id="A0AAQ2XZ92"/>
<dbReference type="RefSeq" id="WP_052298113.1">
    <property type="nucleotide sequence ID" value="NZ_CP117988.1"/>
</dbReference>
<dbReference type="EMBL" id="CP117988">
    <property type="protein sequence ID" value="WDG09324.1"/>
    <property type="molecule type" value="Genomic_DNA"/>
</dbReference>
<gene>
    <name evidence="2" type="ORF">PUN50_05465</name>
</gene>
<organism evidence="2 3">
    <name type="scientific">Vibrio campbellii</name>
    <dbReference type="NCBI Taxonomy" id="680"/>
    <lineage>
        <taxon>Bacteria</taxon>
        <taxon>Pseudomonadati</taxon>
        <taxon>Pseudomonadota</taxon>
        <taxon>Gammaproteobacteria</taxon>
        <taxon>Vibrionales</taxon>
        <taxon>Vibrionaceae</taxon>
        <taxon>Vibrio</taxon>
    </lineage>
</organism>
<sequence length="95" mass="10144">MSLIVSAVISTNELVFNNDYDLVDWCGSMGSDLFKSMTVLAVSTLAVSLTVAMGISMPIVAGVLVWVGIEMLIGSIWDEFEVEDAIVNGLKNATN</sequence>
<evidence type="ECO:0000313" key="2">
    <source>
        <dbReference type="EMBL" id="WDG09324.1"/>
    </source>
</evidence>
<keyword evidence="1" id="KW-1133">Transmembrane helix</keyword>
<proteinExistence type="predicted"/>
<dbReference type="Proteomes" id="UP001219537">
    <property type="component" value="Chromosome 1"/>
</dbReference>
<evidence type="ECO:0000256" key="1">
    <source>
        <dbReference type="SAM" id="Phobius"/>
    </source>
</evidence>
<accession>A0AAQ2XZ92</accession>
<keyword evidence="1" id="KW-0812">Transmembrane</keyword>
<feature type="transmembrane region" description="Helical" evidence="1">
    <location>
        <begin position="39"/>
        <end position="67"/>
    </location>
</feature>
<reference evidence="2" key="1">
    <citation type="submission" date="2023-02" db="EMBL/GenBank/DDBJ databases">
        <title>Isolation, identification, and genome analysis of Vibrio campbellii in the Penaeus vannamei larvae stage.</title>
        <authorList>
            <person name="Huang T."/>
            <person name="Zhang B."/>
        </authorList>
    </citation>
    <scope>NUCLEOTIDE SEQUENCE</scope>
    <source>
        <strain evidence="2">20220413_1</strain>
    </source>
</reference>
<name>A0AAQ2XZ92_9VIBR</name>